<dbReference type="HOGENOM" id="CLU_148022_0_0_5"/>
<sequence>MDLVLNQLRCEETALTRSGPSKPSDARHGANRLIIARGFLESAKLQISSAQAGTLGNPIAATVVNAAIAYTDALTATFANKINQNDHAAVIKTLRDALGNRLPKSQETRLTRILGNKDLAQYGGRFMLLSDAESLFEQLKEYAEWVENEMIRR</sequence>
<gene>
    <name evidence="1" type="ordered locus">RL1095</name>
</gene>
<evidence type="ECO:0000313" key="2">
    <source>
        <dbReference type="Proteomes" id="UP000006575"/>
    </source>
</evidence>
<evidence type="ECO:0000313" key="1">
    <source>
        <dbReference type="EMBL" id="CAK06592.1"/>
    </source>
</evidence>
<organism evidence="1 2">
    <name type="scientific">Rhizobium johnstonii (strain DSM 114642 / LMG 32736 / 3841)</name>
    <name type="common">Rhizobium leguminosarum bv. viciae</name>
    <dbReference type="NCBI Taxonomy" id="216596"/>
    <lineage>
        <taxon>Bacteria</taxon>
        <taxon>Pseudomonadati</taxon>
        <taxon>Pseudomonadota</taxon>
        <taxon>Alphaproteobacteria</taxon>
        <taxon>Hyphomicrobiales</taxon>
        <taxon>Rhizobiaceae</taxon>
        <taxon>Rhizobium/Agrobacterium group</taxon>
        <taxon>Rhizobium</taxon>
        <taxon>Rhizobium johnstonii</taxon>
    </lineage>
</organism>
<reference evidence="1 2" key="1">
    <citation type="journal article" date="2006" name="Genome Biol.">
        <title>The genome of Rhizobium leguminosarum has recognizable core and accessory components.</title>
        <authorList>
            <person name="Young J.W."/>
            <person name="Crossman L.C."/>
            <person name="Johnston A.W.B."/>
            <person name="Thomson N.R."/>
            <person name="Ghazoui Z.F."/>
            <person name="Hull K.H."/>
            <person name="Wexler M."/>
            <person name="Curson A.R.J."/>
            <person name="Todd J.D."/>
            <person name="Poole P.S."/>
            <person name="Mauchline T.H."/>
            <person name="East A.K."/>
            <person name="Quail M.A."/>
            <person name="Churcher C."/>
            <person name="Arrowsmith C."/>
            <person name="Cherevach A."/>
            <person name="Chillingworth T."/>
            <person name="Clarke K."/>
            <person name="Cronin A."/>
            <person name="Davis P."/>
            <person name="Fraser A."/>
            <person name="Hance Z."/>
            <person name="Hauser H."/>
            <person name="Jagels K."/>
            <person name="Moule S."/>
            <person name="Mungall K."/>
            <person name="Norbertczak H."/>
            <person name="Rabbinowitsch E."/>
            <person name="Sanders M."/>
            <person name="Simmonds M."/>
            <person name="Whitehead S."/>
            <person name="Parkhill J."/>
        </authorList>
    </citation>
    <scope>NUCLEOTIDE SEQUENCE [LARGE SCALE GENOMIC DNA]</scope>
    <source>
        <strain evidence="2">DSM 114642 / LMG 32736 / 3841</strain>
    </source>
</reference>
<keyword evidence="2" id="KW-1185">Reference proteome</keyword>
<accession>Q1MKB4</accession>
<name>Q1MKB4_RHIJ3</name>
<evidence type="ECO:0008006" key="3">
    <source>
        <dbReference type="Google" id="ProtNLM"/>
    </source>
</evidence>
<protein>
    <recommendedName>
        <fullName evidence="3">HEPN domain-containing protein</fullName>
    </recommendedName>
</protein>
<dbReference type="EMBL" id="AM236080">
    <property type="protein sequence ID" value="CAK06592.1"/>
    <property type="molecule type" value="Genomic_DNA"/>
</dbReference>
<dbReference type="KEGG" id="rle:RL1095"/>
<dbReference type="eggNOG" id="ENOG5033712">
    <property type="taxonomic scope" value="Bacteria"/>
</dbReference>
<dbReference type="AlphaFoldDB" id="Q1MKB4"/>
<proteinExistence type="predicted"/>
<dbReference type="EnsemblBacteria" id="CAK06592">
    <property type="protein sequence ID" value="CAK06592"/>
    <property type="gene ID" value="RL1095"/>
</dbReference>
<dbReference type="Proteomes" id="UP000006575">
    <property type="component" value="Chromosome"/>
</dbReference>